<sequence>MGCSIGYSSLYVFYALSPIRKNTTHLTEPCFLNIRICAEIESMSCSTKYTVEQQMNFRPHGWPLPRPDYIHHVVEDFLTDWTSPNSHILPLRRFLENCLQKDLRTFYADSCFLFSMTHQKLPTFCEQVYLQNQGLKKNIERS</sequence>
<dbReference type="EMBL" id="WNYA01000145">
    <property type="protein sequence ID" value="KAG8549692.1"/>
    <property type="molecule type" value="Genomic_DNA"/>
</dbReference>
<reference evidence="1" key="1">
    <citation type="thesis" date="2020" institute="ProQuest LLC" country="789 East Eisenhower Parkway, Ann Arbor, MI, USA">
        <title>Comparative Genomics and Chromosome Evolution.</title>
        <authorList>
            <person name="Mudd A.B."/>
        </authorList>
    </citation>
    <scope>NUCLEOTIDE SEQUENCE</scope>
    <source>
        <strain evidence="1">237g6f4</strain>
        <tissue evidence="1">Blood</tissue>
    </source>
</reference>
<evidence type="ECO:0000313" key="2">
    <source>
        <dbReference type="Proteomes" id="UP000824782"/>
    </source>
</evidence>
<gene>
    <name evidence="1" type="ORF">GDO81_020086</name>
</gene>
<comment type="caution">
    <text evidence="1">The sequence shown here is derived from an EMBL/GenBank/DDBJ whole genome shotgun (WGS) entry which is preliminary data.</text>
</comment>
<name>A0AAV6ZQE6_ENGPU</name>
<dbReference type="Proteomes" id="UP000824782">
    <property type="component" value="Unassembled WGS sequence"/>
</dbReference>
<proteinExistence type="predicted"/>
<evidence type="ECO:0000313" key="1">
    <source>
        <dbReference type="EMBL" id="KAG8549692.1"/>
    </source>
</evidence>
<keyword evidence="2" id="KW-1185">Reference proteome</keyword>
<accession>A0AAV6ZQE6</accession>
<protein>
    <submittedName>
        <fullName evidence="1">Uncharacterized protein</fullName>
    </submittedName>
</protein>
<dbReference type="AlphaFoldDB" id="A0AAV6ZQE6"/>
<organism evidence="1 2">
    <name type="scientific">Engystomops pustulosus</name>
    <name type="common">Tungara frog</name>
    <name type="synonym">Physalaemus pustulosus</name>
    <dbReference type="NCBI Taxonomy" id="76066"/>
    <lineage>
        <taxon>Eukaryota</taxon>
        <taxon>Metazoa</taxon>
        <taxon>Chordata</taxon>
        <taxon>Craniata</taxon>
        <taxon>Vertebrata</taxon>
        <taxon>Euteleostomi</taxon>
        <taxon>Amphibia</taxon>
        <taxon>Batrachia</taxon>
        <taxon>Anura</taxon>
        <taxon>Neobatrachia</taxon>
        <taxon>Hyloidea</taxon>
        <taxon>Leptodactylidae</taxon>
        <taxon>Leiuperinae</taxon>
        <taxon>Engystomops</taxon>
    </lineage>
</organism>